<comment type="caution">
    <text evidence="1">The sequence shown here is derived from an EMBL/GenBank/DDBJ whole genome shotgun (WGS) entry which is preliminary data.</text>
</comment>
<evidence type="ECO:0000313" key="2">
    <source>
        <dbReference type="Proteomes" id="UP000050827"/>
    </source>
</evidence>
<organism evidence="1 2">
    <name type="scientific">Flagellimonas eckloniae</name>
    <dbReference type="NCBI Taxonomy" id="346185"/>
    <lineage>
        <taxon>Bacteria</taxon>
        <taxon>Pseudomonadati</taxon>
        <taxon>Bacteroidota</taxon>
        <taxon>Flavobacteriia</taxon>
        <taxon>Flavobacteriales</taxon>
        <taxon>Flavobacteriaceae</taxon>
        <taxon>Flagellimonas</taxon>
    </lineage>
</organism>
<dbReference type="RefSeq" id="WP_055392694.1">
    <property type="nucleotide sequence ID" value="NZ_LCTZ01000002.1"/>
</dbReference>
<dbReference type="OrthoDB" id="1442255at2"/>
<dbReference type="STRING" id="346185.AAY42_03935"/>
<keyword evidence="2" id="KW-1185">Reference proteome</keyword>
<dbReference type="Proteomes" id="UP000050827">
    <property type="component" value="Unassembled WGS sequence"/>
</dbReference>
<reference evidence="1 2" key="1">
    <citation type="submission" date="2015-04" db="EMBL/GenBank/DDBJ databases">
        <title>Complete genome of flavobacterium.</title>
        <authorList>
            <person name="Kwon Y.M."/>
            <person name="Kim S.-J."/>
        </authorList>
    </citation>
    <scope>NUCLEOTIDE SEQUENCE [LARGE SCALE GENOMIC DNA]</scope>
    <source>
        <strain evidence="1 2">DK169</strain>
    </source>
</reference>
<accession>A0A0N8WFM8</accession>
<sequence length="260" mass="29795">MGTRELLTYLEKLEIGLSNFSYEELGTVEAGKLKRSFDTFKNGLEDRVFGVSEMKQLDVIYEQIGIQGAMKPSLEDKTLTDTELLLSLINSLEDTPLTKKQDKIVKTLKETGQRLAMKDSNPIKSNMPLKTLQIEKNLESLLATHKVDLTPVLKECAGEMELLEELIRLYKQNIVEFIGSLKINLNIENFRGVEFACQKIQPCLRMMKTVSLLEITKQIIAVCKSDNDSKYLNFLYDQFLVEYPKVEELVDFEVEVLRNI</sequence>
<gene>
    <name evidence="1" type="ORF">AAY42_03935</name>
</gene>
<protein>
    <submittedName>
        <fullName evidence="1">Uncharacterized protein</fullName>
    </submittedName>
</protein>
<proteinExistence type="predicted"/>
<name>A0A0N8WFM8_9FLAO</name>
<dbReference type="AlphaFoldDB" id="A0A0N8WFM8"/>
<evidence type="ECO:0000313" key="1">
    <source>
        <dbReference type="EMBL" id="KQC29139.1"/>
    </source>
</evidence>
<dbReference type="EMBL" id="LCTZ01000002">
    <property type="protein sequence ID" value="KQC29139.1"/>
    <property type="molecule type" value="Genomic_DNA"/>
</dbReference>